<dbReference type="AlphaFoldDB" id="A0A3A4CHI7"/>
<proteinExistence type="inferred from homology"/>
<dbReference type="PANTHER" id="PTHR30041">
    <property type="entry name" value="ARSENATE REDUCTASE"/>
    <property type="match status" value="1"/>
</dbReference>
<accession>A0A3A4CHI7</accession>
<evidence type="ECO:0000256" key="2">
    <source>
        <dbReference type="PROSITE-ProRule" id="PRU01282"/>
    </source>
</evidence>
<name>A0A3A4CHI7_ACIRA</name>
<dbReference type="NCBIfam" id="TIGR01617">
    <property type="entry name" value="arsC_related"/>
    <property type="match status" value="1"/>
</dbReference>
<reference evidence="3 4" key="1">
    <citation type="journal article" date="2018" name="Nat. Biotechnol.">
        <title>A standardized bacterial taxonomy based on genome phylogeny substantially revises the tree of life.</title>
        <authorList>
            <person name="Parks D.H."/>
            <person name="Chuvochina M."/>
            <person name="Waite D.W."/>
            <person name="Rinke C."/>
            <person name="Skarshewski A."/>
            <person name="Chaumeil P.A."/>
            <person name="Hugenholtz P."/>
        </authorList>
    </citation>
    <scope>NUCLEOTIDE SEQUENCE [LARGE SCALE GENOMIC DNA]</scope>
    <source>
        <strain evidence="3">UBA10045</strain>
    </source>
</reference>
<dbReference type="SUPFAM" id="SSF52833">
    <property type="entry name" value="Thioredoxin-like"/>
    <property type="match status" value="1"/>
</dbReference>
<dbReference type="RefSeq" id="WP_005407257.1">
    <property type="nucleotide sequence ID" value="NZ_BKVS01000065.1"/>
</dbReference>
<dbReference type="Proteomes" id="UP000262257">
    <property type="component" value="Unassembled WGS sequence"/>
</dbReference>
<dbReference type="InterPro" id="IPR036249">
    <property type="entry name" value="Thioredoxin-like_sf"/>
</dbReference>
<dbReference type="InterPro" id="IPR006660">
    <property type="entry name" value="Arsenate_reductase-like"/>
</dbReference>
<dbReference type="EMBL" id="DPXL01000052">
    <property type="protein sequence ID" value="HCM30851.1"/>
    <property type="molecule type" value="Genomic_DNA"/>
</dbReference>
<dbReference type="PROSITE" id="PS51353">
    <property type="entry name" value="ARSC"/>
    <property type="match status" value="1"/>
</dbReference>
<dbReference type="GeneID" id="56307171"/>
<comment type="caution">
    <text evidence="3">The sequence shown here is derived from an EMBL/GenBank/DDBJ whole genome shotgun (WGS) entry which is preliminary data.</text>
</comment>
<comment type="similarity">
    <text evidence="1 2">Belongs to the ArsC family.</text>
</comment>
<evidence type="ECO:0000256" key="1">
    <source>
        <dbReference type="ARBA" id="ARBA00007198"/>
    </source>
</evidence>
<dbReference type="InterPro" id="IPR006504">
    <property type="entry name" value="Tscrpt_reg_Spx/MgsR"/>
</dbReference>
<dbReference type="KEGG" id="arj:DOM24_13785"/>
<dbReference type="Gene3D" id="3.40.30.10">
    <property type="entry name" value="Glutaredoxin"/>
    <property type="match status" value="1"/>
</dbReference>
<dbReference type="Pfam" id="PF03960">
    <property type="entry name" value="ArsC"/>
    <property type="match status" value="1"/>
</dbReference>
<evidence type="ECO:0000313" key="3">
    <source>
        <dbReference type="EMBL" id="HCM30851.1"/>
    </source>
</evidence>
<sequence length="118" mass="13759">MLKIYGIKNCSSMKKAFDLLNELNLPYEFHDYKKQGIDKETLKEWLDQMGADVILNKKGTTWRKLSETEQQKALESEEQLLQTLITHTSLVKRPVLKTPQGYVVGFDEFSYRTLAERS</sequence>
<organism evidence="3 4">
    <name type="scientific">Acinetobacter radioresistens</name>
    <dbReference type="NCBI Taxonomy" id="40216"/>
    <lineage>
        <taxon>Bacteria</taxon>
        <taxon>Pseudomonadati</taxon>
        <taxon>Pseudomonadota</taxon>
        <taxon>Gammaproteobacteria</taxon>
        <taxon>Moraxellales</taxon>
        <taxon>Moraxellaceae</taxon>
        <taxon>Acinetobacter</taxon>
    </lineage>
</organism>
<gene>
    <name evidence="3" type="ORF">DIC32_03790</name>
</gene>
<evidence type="ECO:0000313" key="4">
    <source>
        <dbReference type="Proteomes" id="UP000262257"/>
    </source>
</evidence>
<dbReference type="PANTHER" id="PTHR30041:SF8">
    <property type="entry name" value="PROTEIN YFFB"/>
    <property type="match status" value="1"/>
</dbReference>
<protein>
    <submittedName>
        <fullName evidence="3">Arsenate reductase</fullName>
    </submittedName>
</protein>